<feature type="chain" id="PRO_5042512395" description="Cytochrome c domain-containing protein" evidence="5">
    <location>
        <begin position="20"/>
        <end position="250"/>
    </location>
</feature>
<dbReference type="Gene3D" id="1.10.760.10">
    <property type="entry name" value="Cytochrome c-like domain"/>
    <property type="match status" value="1"/>
</dbReference>
<proteinExistence type="predicted"/>
<feature type="domain" description="Cytochrome c" evidence="6">
    <location>
        <begin position="157"/>
        <end position="245"/>
    </location>
</feature>
<evidence type="ECO:0000256" key="3">
    <source>
        <dbReference type="ARBA" id="ARBA00023004"/>
    </source>
</evidence>
<dbReference type="GO" id="GO:0046872">
    <property type="term" value="F:metal ion binding"/>
    <property type="evidence" value="ECO:0007669"/>
    <property type="project" value="UniProtKB-KW"/>
</dbReference>
<protein>
    <recommendedName>
        <fullName evidence="6">Cytochrome c domain-containing protein</fullName>
    </recommendedName>
</protein>
<sequence>MHLRALYLAAFLAACSATAALPVLQGSAAAQSAPVADPIALSDAMTRLQLQHAKLWFAGKLGNWALASYEVEKIDLTLEAAGKLLAAEGSIRSQVTRTKEQLEAVRQAVRLKNLSVFTKAYSSLTNECNGCHRANGYASIAIQLPAIPPVPNQLFVDQVTEGKALARASCGTCHVIADVAKESSASRPPAPDFPEIVVRSSFSADAIRQLLSSGHRRIGPAQAMANPRLTENQIEAVVAYLETLRVDRSR</sequence>
<evidence type="ECO:0000256" key="2">
    <source>
        <dbReference type="ARBA" id="ARBA00022723"/>
    </source>
</evidence>
<reference evidence="7 8" key="1">
    <citation type="journal article" date="2012" name="Microbes Environ.">
        <title>Complete genome sequence of Bradyrhizobium sp. S23321: insights into symbiosis evolution in soil oligotrophs.</title>
        <authorList>
            <person name="Okubo T."/>
            <person name="Tsukui T."/>
            <person name="Maita H."/>
            <person name="Okamoto S."/>
            <person name="Oshima K."/>
            <person name="Fujisawa T."/>
            <person name="Saito A."/>
            <person name="Futamata H."/>
            <person name="Hattori R."/>
            <person name="Shimomura Y."/>
            <person name="Haruta S."/>
            <person name="Morimoto S."/>
            <person name="Wang Y."/>
            <person name="Sakai Y."/>
            <person name="Hattori M."/>
            <person name="Aizawa S."/>
            <person name="Nagashima K.V.P."/>
            <person name="Masuda S."/>
            <person name="Hattori T."/>
            <person name="Yamashita A."/>
            <person name="Bao Z."/>
            <person name="Hayatsu M."/>
            <person name="Kajiya-Kanegae H."/>
            <person name="Yoshinaga I."/>
            <person name="Sakamoto K."/>
            <person name="Toyota K."/>
            <person name="Nakao M."/>
            <person name="Kohara M."/>
            <person name="Anda M."/>
            <person name="Niwa R."/>
            <person name="Jung-Hwan P."/>
            <person name="Sameshima-Saito R."/>
            <person name="Tokuda S."/>
            <person name="Yamamoto S."/>
            <person name="Yamamoto S."/>
            <person name="Yokoyama T."/>
            <person name="Akutsu T."/>
            <person name="Nakamura Y."/>
            <person name="Nakahira-Yanaka Y."/>
            <person name="Takada Hoshino Y."/>
            <person name="Hirakawa H."/>
            <person name="Mitsui H."/>
            <person name="Terasawa K."/>
            <person name="Itakura M."/>
            <person name="Sato S."/>
            <person name="Ikeda-Ohtsubo W."/>
            <person name="Sakakura N."/>
            <person name="Kaminuma E."/>
            <person name="Minamisawa K."/>
        </authorList>
    </citation>
    <scope>NUCLEOTIDE SEQUENCE [LARGE SCALE GENOMIC DNA]</scope>
    <source>
        <strain evidence="7 8">S23321</strain>
    </source>
</reference>
<dbReference type="PROSITE" id="PS51007">
    <property type="entry name" value="CYTC"/>
    <property type="match status" value="1"/>
</dbReference>
<keyword evidence="1 4" id="KW-0349">Heme</keyword>
<evidence type="ECO:0000256" key="4">
    <source>
        <dbReference type="PROSITE-ProRule" id="PRU00433"/>
    </source>
</evidence>
<dbReference type="Proteomes" id="UP000007886">
    <property type="component" value="Chromosome"/>
</dbReference>
<dbReference type="KEGG" id="brs:S23_36680"/>
<keyword evidence="3 4" id="KW-0408">Iron</keyword>
<name>A0AAI8QC12_9BRAD</name>
<dbReference type="RefSeq" id="WP_015686157.1">
    <property type="nucleotide sequence ID" value="NC_017082.1"/>
</dbReference>
<dbReference type="PROSITE" id="PS51257">
    <property type="entry name" value="PROKAR_LIPOPROTEIN"/>
    <property type="match status" value="1"/>
</dbReference>
<dbReference type="AlphaFoldDB" id="A0AAI8QC12"/>
<keyword evidence="5" id="KW-0732">Signal</keyword>
<keyword evidence="2 4" id="KW-0479">Metal-binding</keyword>
<gene>
    <name evidence="7" type="ORF">S23_36680</name>
</gene>
<dbReference type="GO" id="GO:0009055">
    <property type="term" value="F:electron transfer activity"/>
    <property type="evidence" value="ECO:0007669"/>
    <property type="project" value="InterPro"/>
</dbReference>
<evidence type="ECO:0000313" key="8">
    <source>
        <dbReference type="Proteomes" id="UP000007886"/>
    </source>
</evidence>
<dbReference type="GO" id="GO:0020037">
    <property type="term" value="F:heme binding"/>
    <property type="evidence" value="ECO:0007669"/>
    <property type="project" value="InterPro"/>
</dbReference>
<evidence type="ECO:0000256" key="5">
    <source>
        <dbReference type="SAM" id="SignalP"/>
    </source>
</evidence>
<organism evidence="7 8">
    <name type="scientific">Bradyrhizobium cosmicum</name>
    <dbReference type="NCBI Taxonomy" id="1404864"/>
    <lineage>
        <taxon>Bacteria</taxon>
        <taxon>Pseudomonadati</taxon>
        <taxon>Pseudomonadota</taxon>
        <taxon>Alphaproteobacteria</taxon>
        <taxon>Hyphomicrobiales</taxon>
        <taxon>Nitrobacteraceae</taxon>
        <taxon>Bradyrhizobium</taxon>
    </lineage>
</organism>
<dbReference type="InterPro" id="IPR036909">
    <property type="entry name" value="Cyt_c-like_dom_sf"/>
</dbReference>
<evidence type="ECO:0000313" key="7">
    <source>
        <dbReference type="EMBL" id="BAL76867.1"/>
    </source>
</evidence>
<dbReference type="InterPro" id="IPR009056">
    <property type="entry name" value="Cyt_c-like_dom"/>
</dbReference>
<dbReference type="EMBL" id="AP012279">
    <property type="protein sequence ID" value="BAL76867.1"/>
    <property type="molecule type" value="Genomic_DNA"/>
</dbReference>
<dbReference type="Pfam" id="PF13442">
    <property type="entry name" value="Cytochrome_CBB3"/>
    <property type="match status" value="1"/>
</dbReference>
<evidence type="ECO:0000259" key="6">
    <source>
        <dbReference type="PROSITE" id="PS51007"/>
    </source>
</evidence>
<keyword evidence="8" id="KW-1185">Reference proteome</keyword>
<evidence type="ECO:0000256" key="1">
    <source>
        <dbReference type="ARBA" id="ARBA00022617"/>
    </source>
</evidence>
<accession>A0AAI8QC12</accession>
<feature type="signal peptide" evidence="5">
    <location>
        <begin position="1"/>
        <end position="19"/>
    </location>
</feature>
<dbReference type="SUPFAM" id="SSF46626">
    <property type="entry name" value="Cytochrome c"/>
    <property type="match status" value="1"/>
</dbReference>